<dbReference type="OrthoDB" id="9812605at2"/>
<name>A0A1C7IJE1_9FIRM</name>
<keyword evidence="1" id="KW-0808">Transferase</keyword>
<keyword evidence="5" id="KW-1185">Reference proteome</keyword>
<gene>
    <name evidence="4" type="ORF">A4V09_22340</name>
</gene>
<accession>A0A1C7IJE1</accession>
<dbReference type="KEGG" id="byl:A4V09_22340"/>
<dbReference type="Gene3D" id="3.30.200.120">
    <property type="match status" value="1"/>
</dbReference>
<organism evidence="4 5">
    <name type="scientific">Blautia pseudococcoides</name>
    <dbReference type="NCBI Taxonomy" id="1796616"/>
    <lineage>
        <taxon>Bacteria</taxon>
        <taxon>Bacillati</taxon>
        <taxon>Bacillota</taxon>
        <taxon>Clostridia</taxon>
        <taxon>Lachnospirales</taxon>
        <taxon>Lachnospiraceae</taxon>
        <taxon>Blautia</taxon>
    </lineage>
</organism>
<feature type="domain" description="HipA-like C-terminal" evidence="3">
    <location>
        <begin position="21"/>
        <end position="200"/>
    </location>
</feature>
<dbReference type="EMBL" id="CP015405">
    <property type="protein sequence ID" value="ANU78242.1"/>
    <property type="molecule type" value="Genomic_DNA"/>
</dbReference>
<evidence type="ECO:0000313" key="4">
    <source>
        <dbReference type="EMBL" id="ANU78242.1"/>
    </source>
</evidence>
<reference evidence="4" key="1">
    <citation type="submission" date="2017-04" db="EMBL/GenBank/DDBJ databases">
        <title>Complete Genome Sequences of Twelve Strains of a Stable Defined Moderately Diverse Mouse Microbiota 2 (sDMDMm2).</title>
        <authorList>
            <person name="Uchimura Y."/>
            <person name="Wyss M."/>
            <person name="Brugiroux S."/>
            <person name="Limenitakis J.P."/>
            <person name="Stecher B."/>
            <person name="McCoy K.D."/>
            <person name="Macpherson A.J."/>
        </authorList>
    </citation>
    <scope>NUCLEOTIDE SEQUENCE</scope>
    <source>
        <strain evidence="4">YL58</strain>
    </source>
</reference>
<evidence type="ECO:0000256" key="2">
    <source>
        <dbReference type="ARBA" id="ARBA00022777"/>
    </source>
</evidence>
<dbReference type="Pfam" id="PF07804">
    <property type="entry name" value="HipA_C"/>
    <property type="match status" value="1"/>
</dbReference>
<dbReference type="STRING" id="1796616.A4V09_22340"/>
<dbReference type="Proteomes" id="UP000092574">
    <property type="component" value="Chromosome"/>
</dbReference>
<evidence type="ECO:0000313" key="5">
    <source>
        <dbReference type="Proteomes" id="UP000092574"/>
    </source>
</evidence>
<evidence type="ECO:0000259" key="3">
    <source>
        <dbReference type="Pfam" id="PF07804"/>
    </source>
</evidence>
<proteinExistence type="predicted"/>
<dbReference type="AlphaFoldDB" id="A0A1C7IJE1"/>
<dbReference type="CDD" id="cd17792">
    <property type="entry name" value="CtkA"/>
    <property type="match status" value="1"/>
</dbReference>
<protein>
    <submittedName>
        <fullName evidence="4">Protein kinase</fullName>
    </submittedName>
</protein>
<dbReference type="RefSeq" id="WP_065544327.1">
    <property type="nucleotide sequence ID" value="NZ_CP015405.2"/>
</dbReference>
<dbReference type="GO" id="GO:0016301">
    <property type="term" value="F:kinase activity"/>
    <property type="evidence" value="ECO:0007669"/>
    <property type="project" value="UniProtKB-KW"/>
</dbReference>
<dbReference type="Gene3D" id="1.10.1070.20">
    <property type="match status" value="1"/>
</dbReference>
<dbReference type="InterPro" id="IPR012893">
    <property type="entry name" value="HipA-like_C"/>
</dbReference>
<keyword evidence="2 4" id="KW-0418">Kinase</keyword>
<evidence type="ECO:0000256" key="1">
    <source>
        <dbReference type="ARBA" id="ARBA00022679"/>
    </source>
</evidence>
<sequence>MIDFTNLPIRNKTYAGANGSKISVIYNGEQYMLKFPAIPSKNREMSYSNGCVSEYIGCHIFDSIGIPVQETLLGTYTRNGRKKIVVACKDFTANGLILQDFASLKNTMIDSIHNGYGTELSDILMTLEEQTAMEPHVLITWFWNIFIIDALIGNWDRHNGNWGFLYNNNTDEITLAPVYDCGSCLFPQADEEIMKRTLEDPDERNLRVFEIPLSGIKINGQKIRYFDFISSLQNSECNMALKRIVPKIDIKEINRIVDKTPFISSLQKDFYKMILKERKERILDYSYQKLCRQEK</sequence>